<reference evidence="1 2" key="1">
    <citation type="journal article" date="2018" name="Mol. Biol. Evol.">
        <title>Broad Genomic Sampling Reveals a Smut Pathogenic Ancestry of the Fungal Clade Ustilaginomycotina.</title>
        <authorList>
            <person name="Kijpornyongpan T."/>
            <person name="Mondo S.J."/>
            <person name="Barry K."/>
            <person name="Sandor L."/>
            <person name="Lee J."/>
            <person name="Lipzen A."/>
            <person name="Pangilinan J."/>
            <person name="LaButti K."/>
            <person name="Hainaut M."/>
            <person name="Henrissat B."/>
            <person name="Grigoriev I.V."/>
            <person name="Spatafora J.W."/>
            <person name="Aime M.C."/>
        </authorList>
    </citation>
    <scope>NUCLEOTIDE SEQUENCE [LARGE SCALE GENOMIC DNA]</scope>
    <source>
        <strain evidence="1 2">MCA 4658</strain>
    </source>
</reference>
<evidence type="ECO:0000313" key="1">
    <source>
        <dbReference type="EMBL" id="PWN39590.1"/>
    </source>
</evidence>
<dbReference type="Proteomes" id="UP000245783">
    <property type="component" value="Unassembled WGS sequence"/>
</dbReference>
<dbReference type="GeneID" id="37032484"/>
<dbReference type="InParanoid" id="A0A316VQI6"/>
<accession>A0A316VQI6</accession>
<evidence type="ECO:0000313" key="2">
    <source>
        <dbReference type="Proteomes" id="UP000245783"/>
    </source>
</evidence>
<gene>
    <name evidence="1" type="ORF">IE81DRAFT_16985</name>
</gene>
<name>A0A316VQI6_9BASI</name>
<keyword evidence="2" id="KW-1185">Reference proteome</keyword>
<dbReference type="AlphaFoldDB" id="A0A316VQI6"/>
<protein>
    <submittedName>
        <fullName evidence="1">Uncharacterized protein</fullName>
    </submittedName>
</protein>
<organism evidence="1 2">
    <name type="scientific">Ceraceosorus guamensis</name>
    <dbReference type="NCBI Taxonomy" id="1522189"/>
    <lineage>
        <taxon>Eukaryota</taxon>
        <taxon>Fungi</taxon>
        <taxon>Dikarya</taxon>
        <taxon>Basidiomycota</taxon>
        <taxon>Ustilaginomycotina</taxon>
        <taxon>Exobasidiomycetes</taxon>
        <taxon>Ceraceosorales</taxon>
        <taxon>Ceraceosoraceae</taxon>
        <taxon>Ceraceosorus</taxon>
    </lineage>
</organism>
<proteinExistence type="predicted"/>
<sequence length="161" mass="17244">MLTRLGAPSKASSEPPEVERRNVTISWTLRRLTSPSWPHMRLAGVCILLEKTRALASSQLHATHGPPLGVSLILPDYLLGRAICTRSGGATSHAMPSLSRSTSSSCDRDPMASFHISAHGSPLGSQRWVRVKARASGPENTLAPGSFPFAHSLAFLGLIVR</sequence>
<dbReference type="EMBL" id="KZ819457">
    <property type="protein sequence ID" value="PWN39590.1"/>
    <property type="molecule type" value="Genomic_DNA"/>
</dbReference>
<dbReference type="RefSeq" id="XP_025366750.1">
    <property type="nucleotide sequence ID" value="XM_025510614.1"/>
</dbReference>